<keyword evidence="9" id="KW-0540">Nuclease</keyword>
<name>A0A6J5ZPM3_9ZZZZ</name>
<evidence type="ECO:0000256" key="13">
    <source>
        <dbReference type="ARBA" id="ARBA00023211"/>
    </source>
</evidence>
<sequence>MSYSTSNEPTLELESELFDNGVHLVAGVDEVGRGALAGPVTVGVAVIDAGVGTFPQGLRDSKLISASRRKKLEIPVQEWLIAYAVGSAQAQEIDDIGIIAALHLAWTRAMKKLTVAPDHIILDGKHNWINSVDPHQSIPTTTRIKADRDCAVVAAASVLAKVWRDNHMKDLSQQFPIYEWDSNAGYGSARHMDAIAKCGPTQFHRQSWSLPEYQG</sequence>
<evidence type="ECO:0000256" key="7">
    <source>
        <dbReference type="ARBA" id="ARBA00019179"/>
    </source>
</evidence>
<dbReference type="SUPFAM" id="SSF53098">
    <property type="entry name" value="Ribonuclease H-like"/>
    <property type="match status" value="1"/>
</dbReference>
<dbReference type="PANTHER" id="PTHR10954">
    <property type="entry name" value="RIBONUCLEASE H2 SUBUNIT A"/>
    <property type="match status" value="1"/>
</dbReference>
<dbReference type="GO" id="GO:0006298">
    <property type="term" value="P:mismatch repair"/>
    <property type="evidence" value="ECO:0007669"/>
    <property type="project" value="TreeGrafter"/>
</dbReference>
<evidence type="ECO:0000259" key="14">
    <source>
        <dbReference type="PROSITE" id="PS51975"/>
    </source>
</evidence>
<dbReference type="InterPro" id="IPR001352">
    <property type="entry name" value="RNase_HII/HIII"/>
</dbReference>
<dbReference type="CDD" id="cd07182">
    <property type="entry name" value="RNase_HII_bacteria_HII_like"/>
    <property type="match status" value="1"/>
</dbReference>
<comment type="subcellular location">
    <subcellularLocation>
        <location evidence="4">Cytoplasm</location>
    </subcellularLocation>
</comment>
<evidence type="ECO:0000256" key="4">
    <source>
        <dbReference type="ARBA" id="ARBA00004496"/>
    </source>
</evidence>
<dbReference type="EMBL" id="CAESAJ010000195">
    <property type="protein sequence ID" value="CAB4344451.1"/>
    <property type="molecule type" value="Genomic_DNA"/>
</dbReference>
<dbReference type="PANTHER" id="PTHR10954:SF18">
    <property type="entry name" value="RIBONUCLEASE HII"/>
    <property type="match status" value="1"/>
</dbReference>
<comment type="cofactor">
    <cofactor evidence="2">
        <name>Mn(2+)</name>
        <dbReference type="ChEBI" id="CHEBI:29035"/>
    </cofactor>
</comment>
<comment type="similarity">
    <text evidence="5">Belongs to the RNase HII family.</text>
</comment>
<dbReference type="InterPro" id="IPR024567">
    <property type="entry name" value="RNase_HII/HIII_dom"/>
</dbReference>
<dbReference type="HAMAP" id="MF_00052_B">
    <property type="entry name" value="RNase_HII_B"/>
    <property type="match status" value="1"/>
</dbReference>
<dbReference type="InterPro" id="IPR036397">
    <property type="entry name" value="RNaseH_sf"/>
</dbReference>
<gene>
    <name evidence="15" type="ORF">UFOPK3770_01292</name>
</gene>
<protein>
    <recommendedName>
        <fullName evidence="7">Ribonuclease HII</fullName>
        <ecNumber evidence="6">3.1.26.4</ecNumber>
    </recommendedName>
</protein>
<dbReference type="Gene3D" id="3.30.420.10">
    <property type="entry name" value="Ribonuclease H-like superfamily/Ribonuclease H"/>
    <property type="match status" value="1"/>
</dbReference>
<dbReference type="GO" id="GO:0043137">
    <property type="term" value="P:DNA replication, removal of RNA primer"/>
    <property type="evidence" value="ECO:0007669"/>
    <property type="project" value="TreeGrafter"/>
</dbReference>
<feature type="domain" description="RNase H type-2" evidence="14">
    <location>
        <begin position="23"/>
        <end position="215"/>
    </location>
</feature>
<dbReference type="GO" id="GO:0003723">
    <property type="term" value="F:RNA binding"/>
    <property type="evidence" value="ECO:0007669"/>
    <property type="project" value="InterPro"/>
</dbReference>
<evidence type="ECO:0000256" key="2">
    <source>
        <dbReference type="ARBA" id="ARBA00001936"/>
    </source>
</evidence>
<dbReference type="EC" id="3.1.26.4" evidence="6"/>
<dbReference type="AlphaFoldDB" id="A0A6J5ZPM3"/>
<evidence type="ECO:0000256" key="10">
    <source>
        <dbReference type="ARBA" id="ARBA00022723"/>
    </source>
</evidence>
<dbReference type="PROSITE" id="PS51975">
    <property type="entry name" value="RNASE_H_2"/>
    <property type="match status" value="1"/>
</dbReference>
<organism evidence="15">
    <name type="scientific">freshwater metagenome</name>
    <dbReference type="NCBI Taxonomy" id="449393"/>
    <lineage>
        <taxon>unclassified sequences</taxon>
        <taxon>metagenomes</taxon>
        <taxon>ecological metagenomes</taxon>
    </lineage>
</organism>
<evidence type="ECO:0000256" key="11">
    <source>
        <dbReference type="ARBA" id="ARBA00022759"/>
    </source>
</evidence>
<evidence type="ECO:0000256" key="9">
    <source>
        <dbReference type="ARBA" id="ARBA00022722"/>
    </source>
</evidence>
<dbReference type="InterPro" id="IPR012337">
    <property type="entry name" value="RNaseH-like_sf"/>
</dbReference>
<reference evidence="15" key="1">
    <citation type="submission" date="2020-05" db="EMBL/GenBank/DDBJ databases">
        <authorList>
            <person name="Chiriac C."/>
            <person name="Salcher M."/>
            <person name="Ghai R."/>
            <person name="Kavagutti S V."/>
        </authorList>
    </citation>
    <scope>NUCLEOTIDE SEQUENCE</scope>
</reference>
<evidence type="ECO:0000256" key="3">
    <source>
        <dbReference type="ARBA" id="ARBA00001946"/>
    </source>
</evidence>
<dbReference type="GO" id="GO:0005737">
    <property type="term" value="C:cytoplasm"/>
    <property type="evidence" value="ECO:0007669"/>
    <property type="project" value="UniProtKB-SubCell"/>
</dbReference>
<dbReference type="InterPro" id="IPR022898">
    <property type="entry name" value="RNase_HII"/>
</dbReference>
<evidence type="ECO:0000256" key="5">
    <source>
        <dbReference type="ARBA" id="ARBA00007383"/>
    </source>
</evidence>
<keyword evidence="10" id="KW-0479">Metal-binding</keyword>
<dbReference type="Pfam" id="PF01351">
    <property type="entry name" value="RNase_HII"/>
    <property type="match status" value="1"/>
</dbReference>
<evidence type="ECO:0000313" key="15">
    <source>
        <dbReference type="EMBL" id="CAB4344451.1"/>
    </source>
</evidence>
<comment type="catalytic activity">
    <reaction evidence="1">
        <text>Endonucleolytic cleavage to 5'-phosphomonoester.</text>
        <dbReference type="EC" id="3.1.26.4"/>
    </reaction>
</comment>
<evidence type="ECO:0000256" key="8">
    <source>
        <dbReference type="ARBA" id="ARBA00022490"/>
    </source>
</evidence>
<keyword evidence="13" id="KW-0464">Manganese</keyword>
<keyword evidence="11" id="KW-0255">Endonuclease</keyword>
<dbReference type="GO" id="GO:0032299">
    <property type="term" value="C:ribonuclease H2 complex"/>
    <property type="evidence" value="ECO:0007669"/>
    <property type="project" value="TreeGrafter"/>
</dbReference>
<keyword evidence="8" id="KW-0963">Cytoplasm</keyword>
<proteinExistence type="inferred from homology"/>
<evidence type="ECO:0000256" key="6">
    <source>
        <dbReference type="ARBA" id="ARBA00012180"/>
    </source>
</evidence>
<dbReference type="NCBIfam" id="NF000595">
    <property type="entry name" value="PRK00015.1-3"/>
    <property type="match status" value="1"/>
</dbReference>
<evidence type="ECO:0000256" key="12">
    <source>
        <dbReference type="ARBA" id="ARBA00022801"/>
    </source>
</evidence>
<dbReference type="GO" id="GO:0046872">
    <property type="term" value="F:metal ion binding"/>
    <property type="evidence" value="ECO:0007669"/>
    <property type="project" value="UniProtKB-KW"/>
</dbReference>
<comment type="cofactor">
    <cofactor evidence="3">
        <name>Mg(2+)</name>
        <dbReference type="ChEBI" id="CHEBI:18420"/>
    </cofactor>
</comment>
<evidence type="ECO:0000256" key="1">
    <source>
        <dbReference type="ARBA" id="ARBA00000077"/>
    </source>
</evidence>
<keyword evidence="12" id="KW-0378">Hydrolase</keyword>
<accession>A0A6J5ZPM3</accession>
<dbReference type="GO" id="GO:0004523">
    <property type="term" value="F:RNA-DNA hybrid ribonuclease activity"/>
    <property type="evidence" value="ECO:0007669"/>
    <property type="project" value="UniProtKB-EC"/>
</dbReference>